<evidence type="ECO:0000259" key="1">
    <source>
        <dbReference type="Pfam" id="PF13115"/>
    </source>
</evidence>
<comment type="caution">
    <text evidence="2">The sequence shown here is derived from an EMBL/GenBank/DDBJ whole genome shotgun (WGS) entry which is preliminary data.</text>
</comment>
<dbReference type="RefSeq" id="WP_217065335.1">
    <property type="nucleotide sequence ID" value="NZ_JAHQCS010000073.1"/>
</dbReference>
<feature type="domain" description="YtkA-like" evidence="1">
    <location>
        <begin position="22"/>
        <end position="103"/>
    </location>
</feature>
<dbReference type="Pfam" id="PF13115">
    <property type="entry name" value="YtkA"/>
    <property type="match status" value="1"/>
</dbReference>
<gene>
    <name evidence="2" type="ORF">KS419_06840</name>
</gene>
<dbReference type="PROSITE" id="PS51257">
    <property type="entry name" value="PROKAR_LIPOPROTEIN"/>
    <property type="match status" value="1"/>
</dbReference>
<accession>A0ABS6JCQ5</accession>
<keyword evidence="3" id="KW-1185">Reference proteome</keyword>
<dbReference type="Proteomes" id="UP000784880">
    <property type="component" value="Unassembled WGS sequence"/>
</dbReference>
<dbReference type="EMBL" id="JAHQCS010000073">
    <property type="protein sequence ID" value="MBU9711445.1"/>
    <property type="molecule type" value="Genomic_DNA"/>
</dbReference>
<protein>
    <submittedName>
        <fullName evidence="2">FixH family protein</fullName>
    </submittedName>
</protein>
<evidence type="ECO:0000313" key="2">
    <source>
        <dbReference type="EMBL" id="MBU9711445.1"/>
    </source>
</evidence>
<name>A0ABS6JCQ5_9BACI</name>
<dbReference type="InterPro" id="IPR032693">
    <property type="entry name" value="YtkA-like_dom"/>
</dbReference>
<sequence>MRKIVYLMTICIVSILGCSGEENLNDYNVLLENEGNTYQTGEFIPLKVIVEDPSGEPVSVDDIFLYMNMERMNHPMQGTMEEQDQGMYIIELPLAMGGEWYVDVLIKDGKKEREERFYIHGEGEMVMEYMMGYNKDEERKSSSE</sequence>
<evidence type="ECO:0000313" key="3">
    <source>
        <dbReference type="Proteomes" id="UP000784880"/>
    </source>
</evidence>
<organism evidence="2 3">
    <name type="scientific">Evansella tamaricis</name>
    <dbReference type="NCBI Taxonomy" id="2069301"/>
    <lineage>
        <taxon>Bacteria</taxon>
        <taxon>Bacillati</taxon>
        <taxon>Bacillota</taxon>
        <taxon>Bacilli</taxon>
        <taxon>Bacillales</taxon>
        <taxon>Bacillaceae</taxon>
        <taxon>Evansella</taxon>
    </lineage>
</organism>
<reference evidence="2 3" key="1">
    <citation type="submission" date="2021-06" db="EMBL/GenBank/DDBJ databases">
        <title>Bacillus sp. RD4P76, an endophyte from a halophyte.</title>
        <authorList>
            <person name="Sun J.-Q."/>
        </authorList>
    </citation>
    <scope>NUCLEOTIDE SEQUENCE [LARGE SCALE GENOMIC DNA]</scope>
    <source>
        <strain evidence="2 3">CGMCC 1.15917</strain>
    </source>
</reference>
<proteinExistence type="predicted"/>